<dbReference type="Proteomes" id="UP000753961">
    <property type="component" value="Unassembled WGS sequence"/>
</dbReference>
<comment type="caution">
    <text evidence="2">The sequence shown here is derived from an EMBL/GenBank/DDBJ whole genome shotgun (WGS) entry which is preliminary data.</text>
</comment>
<proteinExistence type="predicted"/>
<evidence type="ECO:0000313" key="3">
    <source>
        <dbReference type="Proteomes" id="UP000753961"/>
    </source>
</evidence>
<feature type="transmembrane region" description="Helical" evidence="1">
    <location>
        <begin position="93"/>
        <end position="112"/>
    </location>
</feature>
<gene>
    <name evidence="2" type="ORF">KUV50_12900</name>
</gene>
<protein>
    <submittedName>
        <fullName evidence="2">Uncharacterized protein</fullName>
    </submittedName>
</protein>
<accession>A0A953I0J4</accession>
<keyword evidence="1" id="KW-0812">Transmembrane</keyword>
<evidence type="ECO:0000313" key="2">
    <source>
        <dbReference type="EMBL" id="MBY5959042.1"/>
    </source>
</evidence>
<evidence type="ECO:0000256" key="1">
    <source>
        <dbReference type="SAM" id="Phobius"/>
    </source>
</evidence>
<dbReference type="RefSeq" id="WP_222580576.1">
    <property type="nucleotide sequence ID" value="NZ_JAHVHU010000011.1"/>
</dbReference>
<keyword evidence="1" id="KW-1133">Transmembrane helix</keyword>
<sequence>MIIISDKKKIPDNPWVRYRVKDQRWRLIFRMGQVLLLAGGVLSIFSRFLWDENEYISDMGMLLIMLGLVPLIAGSRSENEDEYGKILRKGMMVFCILGVIALPVMYIISMVWQ</sequence>
<feature type="transmembrane region" description="Helical" evidence="1">
    <location>
        <begin position="55"/>
        <end position="73"/>
    </location>
</feature>
<name>A0A953I0J4_9BACT</name>
<keyword evidence="1" id="KW-0472">Membrane</keyword>
<feature type="transmembrane region" description="Helical" evidence="1">
    <location>
        <begin position="27"/>
        <end position="49"/>
    </location>
</feature>
<keyword evidence="3" id="KW-1185">Reference proteome</keyword>
<reference evidence="2" key="1">
    <citation type="submission" date="2021-06" db="EMBL/GenBank/DDBJ databases">
        <title>44 bacteria genomes isolated from Dapeng, Shenzhen.</title>
        <authorList>
            <person name="Zheng W."/>
            <person name="Yu S."/>
            <person name="Huang Y."/>
        </authorList>
    </citation>
    <scope>NUCLEOTIDE SEQUENCE</scope>
    <source>
        <strain evidence="2">DP5N28-2</strain>
    </source>
</reference>
<dbReference type="AlphaFoldDB" id="A0A953I0J4"/>
<organism evidence="2 3">
    <name type="scientific">Membranihabitans marinus</name>
    <dbReference type="NCBI Taxonomy" id="1227546"/>
    <lineage>
        <taxon>Bacteria</taxon>
        <taxon>Pseudomonadati</taxon>
        <taxon>Bacteroidota</taxon>
        <taxon>Saprospiria</taxon>
        <taxon>Saprospirales</taxon>
        <taxon>Saprospiraceae</taxon>
        <taxon>Membranihabitans</taxon>
    </lineage>
</organism>
<dbReference type="EMBL" id="JAHVHU010000011">
    <property type="protein sequence ID" value="MBY5959042.1"/>
    <property type="molecule type" value="Genomic_DNA"/>
</dbReference>